<name>A0A239DR53_9PSED</name>
<evidence type="ECO:0000313" key="2">
    <source>
        <dbReference type="Proteomes" id="UP000198407"/>
    </source>
</evidence>
<dbReference type="Proteomes" id="UP000198407">
    <property type="component" value="Unassembled WGS sequence"/>
</dbReference>
<sequence length="79" mass="8509">MKKLVPDPPVLCVGPGLHHEEAVRKAEEHLKRAIHAASSLPDLPTERHQMMLSNALLNMRISKALLSVALSASSVAVPV</sequence>
<gene>
    <name evidence="1" type="ORF">SAMN05444352_106217</name>
</gene>
<keyword evidence="2" id="KW-1185">Reference proteome</keyword>
<protein>
    <submittedName>
        <fullName evidence="1">Uncharacterized protein</fullName>
    </submittedName>
</protein>
<dbReference type="AlphaFoldDB" id="A0A239DR53"/>
<organism evidence="1 2">
    <name type="scientific">Pseudomonas japonica</name>
    <dbReference type="NCBI Taxonomy" id="256466"/>
    <lineage>
        <taxon>Bacteria</taxon>
        <taxon>Pseudomonadati</taxon>
        <taxon>Pseudomonadota</taxon>
        <taxon>Gammaproteobacteria</taxon>
        <taxon>Pseudomonadales</taxon>
        <taxon>Pseudomonadaceae</taxon>
        <taxon>Pseudomonas</taxon>
    </lineage>
</organism>
<evidence type="ECO:0000313" key="1">
    <source>
        <dbReference type="EMBL" id="SNS34817.1"/>
    </source>
</evidence>
<dbReference type="STRING" id="1215104.GCA_000730585_03650"/>
<proteinExistence type="predicted"/>
<dbReference type="RefSeq" id="WP_042123269.1">
    <property type="nucleotide sequence ID" value="NZ_FZOL01000006.1"/>
</dbReference>
<accession>A0A239DR53</accession>
<dbReference type="EMBL" id="FZOL01000006">
    <property type="protein sequence ID" value="SNS34817.1"/>
    <property type="molecule type" value="Genomic_DNA"/>
</dbReference>
<reference evidence="2" key="1">
    <citation type="submission" date="2017-06" db="EMBL/GenBank/DDBJ databases">
        <authorList>
            <person name="Varghese N."/>
            <person name="Submissions S."/>
        </authorList>
    </citation>
    <scope>NUCLEOTIDE SEQUENCE [LARGE SCALE GENOMIC DNA]</scope>
    <source>
        <strain evidence="2">DSM 22348</strain>
    </source>
</reference>